<dbReference type="EMBL" id="JAWWNJ010000014">
    <property type="protein sequence ID" value="KAK7041212.1"/>
    <property type="molecule type" value="Genomic_DNA"/>
</dbReference>
<comment type="caution">
    <text evidence="1">The sequence shown here is derived from an EMBL/GenBank/DDBJ whole genome shotgun (WGS) entry which is preliminary data.</text>
</comment>
<proteinExistence type="predicted"/>
<organism evidence="1 2">
    <name type="scientific">Favolaschia claudopus</name>
    <dbReference type="NCBI Taxonomy" id="2862362"/>
    <lineage>
        <taxon>Eukaryota</taxon>
        <taxon>Fungi</taxon>
        <taxon>Dikarya</taxon>
        <taxon>Basidiomycota</taxon>
        <taxon>Agaricomycotina</taxon>
        <taxon>Agaricomycetes</taxon>
        <taxon>Agaricomycetidae</taxon>
        <taxon>Agaricales</taxon>
        <taxon>Marasmiineae</taxon>
        <taxon>Mycenaceae</taxon>
        <taxon>Favolaschia</taxon>
    </lineage>
</organism>
<sequence length="322" mass="36787">MPNVEGNNGYGKKNVHPPDDVLKESLLKYVKRGLKQKEKLSRLQEDHNLAIGHRFSIAKLNQIERRLQIPSVRRDSRDRPHETVQAIIDEVEQDIAQNNGPRFIKDKFKDKGLMVPRDTIHATMLEHFPDGFTRRYPGRKKTTVVRQSLSAIGPYHEVSSDGHEKLAAAALKMGGLSLPIYAYKDKWTAFLLKMNVVPNCRTAGAIGHLFLDFLEESGVAPLQMTTDKGSETGCSMLFKDAFAPAIDPGVYPAAAFLKSVHNTVIEAFWRWLHDKLGFNMWEHIVRGKNERISVEEAPFHHDLFYWIFPPNRLFTVTHRLVR</sequence>
<name>A0AAW0CMX1_9AGAR</name>
<evidence type="ECO:0000313" key="2">
    <source>
        <dbReference type="Proteomes" id="UP001362999"/>
    </source>
</evidence>
<dbReference type="Proteomes" id="UP001362999">
    <property type="component" value="Unassembled WGS sequence"/>
</dbReference>
<reference evidence="1 2" key="1">
    <citation type="journal article" date="2024" name="J Genomics">
        <title>Draft genome sequencing and assembly of Favolaschia claudopus CIRM-BRFM 2984 isolated from oak limbs.</title>
        <authorList>
            <person name="Navarro D."/>
            <person name="Drula E."/>
            <person name="Chaduli D."/>
            <person name="Cazenave R."/>
            <person name="Ahrendt S."/>
            <person name="Wang J."/>
            <person name="Lipzen A."/>
            <person name="Daum C."/>
            <person name="Barry K."/>
            <person name="Grigoriev I.V."/>
            <person name="Favel A."/>
            <person name="Rosso M.N."/>
            <person name="Martin F."/>
        </authorList>
    </citation>
    <scope>NUCLEOTIDE SEQUENCE [LARGE SCALE GENOMIC DNA]</scope>
    <source>
        <strain evidence="1 2">CIRM-BRFM 2984</strain>
    </source>
</reference>
<dbReference type="AlphaFoldDB" id="A0AAW0CMX1"/>
<evidence type="ECO:0000313" key="1">
    <source>
        <dbReference type="EMBL" id="KAK7041212.1"/>
    </source>
</evidence>
<gene>
    <name evidence="1" type="ORF">R3P38DRAFT_2512551</name>
</gene>
<keyword evidence="2" id="KW-1185">Reference proteome</keyword>
<dbReference type="PANTHER" id="PTHR46177:SF1">
    <property type="entry name" value="INTEGRASE CATALYTIC DOMAIN-CONTAINING PROTEIN"/>
    <property type="match status" value="1"/>
</dbReference>
<dbReference type="PANTHER" id="PTHR46177">
    <property type="entry name" value="INTEGRASE CATALYTIC DOMAIN-CONTAINING PROTEIN"/>
    <property type="match status" value="1"/>
</dbReference>
<accession>A0AAW0CMX1</accession>
<protein>
    <submittedName>
        <fullName evidence="1">Uncharacterized protein</fullName>
    </submittedName>
</protein>